<keyword evidence="2" id="KW-0472">Membrane</keyword>
<feature type="compositionally biased region" description="Pro residues" evidence="1">
    <location>
        <begin position="117"/>
        <end position="127"/>
    </location>
</feature>
<feature type="region of interest" description="Disordered" evidence="1">
    <location>
        <begin position="193"/>
        <end position="229"/>
    </location>
</feature>
<proteinExistence type="predicted"/>
<evidence type="ECO:0000313" key="5">
    <source>
        <dbReference type="Proteomes" id="UP000826234"/>
    </source>
</evidence>
<keyword evidence="2" id="KW-0812">Transmembrane</keyword>
<evidence type="ECO:0000256" key="1">
    <source>
        <dbReference type="SAM" id="MobiDB-lite"/>
    </source>
</evidence>
<protein>
    <submittedName>
        <fullName evidence="4">Uncharacterized protein</fullName>
    </submittedName>
</protein>
<accession>A0ABQ7TMC2</accession>
<evidence type="ECO:0000256" key="2">
    <source>
        <dbReference type="SAM" id="Phobius"/>
    </source>
</evidence>
<gene>
    <name evidence="4" type="ORF">JD844_004083</name>
</gene>
<feature type="region of interest" description="Disordered" evidence="1">
    <location>
        <begin position="99"/>
        <end position="153"/>
    </location>
</feature>
<evidence type="ECO:0000313" key="4">
    <source>
        <dbReference type="EMBL" id="KAH0630823.1"/>
    </source>
</evidence>
<evidence type="ECO:0000256" key="3">
    <source>
        <dbReference type="SAM" id="SignalP"/>
    </source>
</evidence>
<reference evidence="4 5" key="1">
    <citation type="journal article" date="2022" name="Gigascience">
        <title>A chromosome-level genome assembly and annotation of the desert horned lizard, Phrynosoma platyrhinos, provides insight into chromosomal rearrangements among reptiles.</title>
        <authorList>
            <person name="Koochekian N."/>
            <person name="Ascanio A."/>
            <person name="Farleigh K."/>
            <person name="Card D.C."/>
            <person name="Schield D.R."/>
            <person name="Castoe T.A."/>
            <person name="Jezkova T."/>
        </authorList>
    </citation>
    <scope>NUCLEOTIDE SEQUENCE [LARGE SCALE GENOMIC DNA]</scope>
    <source>
        <strain evidence="4">NK-2021</strain>
    </source>
</reference>
<dbReference type="Proteomes" id="UP000826234">
    <property type="component" value="Unassembled WGS sequence"/>
</dbReference>
<dbReference type="EMBL" id="JAIPUX010000415">
    <property type="protein sequence ID" value="KAH0630823.1"/>
    <property type="molecule type" value="Genomic_DNA"/>
</dbReference>
<sequence length="229" mass="25848">MAGFSKTVLLLSIFIKPHVCQETDSMDKQKLRQDLLIAVMCIFLVLLIMLIAGCTFLHYKLMSKDITSNNYPVNALKMDLKPCAIQTRCVETQIVLSPSQDNRLPSPEWTPSQLPSQQPPTQQPPQRLPQKPRRLSSPSPEDPESEEPYALLPKQKPSILSISRIYRSHSSESIHSDSSGSVYSQEHFELLYLSSRSQSPQDEKVPQVTKEHEESAESGSFMLCAIHNK</sequence>
<comment type="caution">
    <text evidence="4">The sequence shown here is derived from an EMBL/GenBank/DDBJ whole genome shotgun (WGS) entry which is preliminary data.</text>
</comment>
<keyword evidence="5" id="KW-1185">Reference proteome</keyword>
<name>A0ABQ7TMC2_PHRPL</name>
<keyword evidence="3" id="KW-0732">Signal</keyword>
<feature type="signal peptide" evidence="3">
    <location>
        <begin position="1"/>
        <end position="20"/>
    </location>
</feature>
<keyword evidence="2" id="KW-1133">Transmembrane helix</keyword>
<feature type="compositionally biased region" description="Basic and acidic residues" evidence="1">
    <location>
        <begin position="201"/>
        <end position="215"/>
    </location>
</feature>
<feature type="compositionally biased region" description="Low complexity" evidence="1">
    <location>
        <begin position="128"/>
        <end position="139"/>
    </location>
</feature>
<organism evidence="4 5">
    <name type="scientific">Phrynosoma platyrhinos</name>
    <name type="common">Desert horned lizard</name>
    <dbReference type="NCBI Taxonomy" id="52577"/>
    <lineage>
        <taxon>Eukaryota</taxon>
        <taxon>Metazoa</taxon>
        <taxon>Chordata</taxon>
        <taxon>Craniata</taxon>
        <taxon>Vertebrata</taxon>
        <taxon>Euteleostomi</taxon>
        <taxon>Lepidosauria</taxon>
        <taxon>Squamata</taxon>
        <taxon>Bifurcata</taxon>
        <taxon>Unidentata</taxon>
        <taxon>Episquamata</taxon>
        <taxon>Toxicofera</taxon>
        <taxon>Iguania</taxon>
        <taxon>Phrynosomatidae</taxon>
        <taxon>Phrynosomatinae</taxon>
        <taxon>Phrynosoma</taxon>
    </lineage>
</organism>
<feature type="chain" id="PRO_5045356149" evidence="3">
    <location>
        <begin position="21"/>
        <end position="229"/>
    </location>
</feature>
<feature type="transmembrane region" description="Helical" evidence="2">
    <location>
        <begin position="36"/>
        <end position="59"/>
    </location>
</feature>